<dbReference type="Pfam" id="PF03473">
    <property type="entry name" value="MOSC"/>
    <property type="match status" value="1"/>
</dbReference>
<reference evidence="3" key="1">
    <citation type="journal article" date="2019" name="Int. J. Syst. Evol. Microbiol.">
        <title>The Global Catalogue of Microorganisms (GCM) 10K type strain sequencing project: providing services to taxonomists for standard genome sequencing and annotation.</title>
        <authorList>
            <consortium name="The Broad Institute Genomics Platform"/>
            <consortium name="The Broad Institute Genome Sequencing Center for Infectious Disease"/>
            <person name="Wu L."/>
            <person name="Ma J."/>
        </authorList>
    </citation>
    <scope>NUCLEOTIDE SEQUENCE [LARGE SCALE GENOMIC DNA]</scope>
    <source>
        <strain evidence="3">JCM 13518</strain>
    </source>
</reference>
<dbReference type="InterPro" id="IPR005302">
    <property type="entry name" value="MoCF_Sase_C"/>
</dbReference>
<dbReference type="PROSITE" id="PS51340">
    <property type="entry name" value="MOSC"/>
    <property type="match status" value="1"/>
</dbReference>
<evidence type="ECO:0000313" key="2">
    <source>
        <dbReference type="EMBL" id="GAA1749831.1"/>
    </source>
</evidence>
<sequence>MQVQIKALVVAPSHRMSGRPRDGMAPATGPEDATTARVRAHRGIVGDRYFGTRSARAAVTMIATESIEQLERDLGAGPFDPALSRRNLVVEGFDVDALVRCSFTLDAGHGPIRFRSFTPASPCAWMNEVFAPGAHQALRGHAGIRCEPLDDGQISVGPATITDVAPLAPHELKRPTRAAATNGQSAIPGL</sequence>
<protein>
    <recommendedName>
        <fullName evidence="1">MOSC domain-containing protein</fullName>
    </recommendedName>
</protein>
<organism evidence="2 3">
    <name type="scientific">Aeromicrobium alkaliterrae</name>
    <dbReference type="NCBI Taxonomy" id="302168"/>
    <lineage>
        <taxon>Bacteria</taxon>
        <taxon>Bacillati</taxon>
        <taxon>Actinomycetota</taxon>
        <taxon>Actinomycetes</taxon>
        <taxon>Propionibacteriales</taxon>
        <taxon>Nocardioidaceae</taxon>
        <taxon>Aeromicrobium</taxon>
    </lineage>
</organism>
<gene>
    <name evidence="2" type="ORF">GCM10009710_32260</name>
</gene>
<evidence type="ECO:0000259" key="1">
    <source>
        <dbReference type="PROSITE" id="PS51340"/>
    </source>
</evidence>
<dbReference type="Proteomes" id="UP001501057">
    <property type="component" value="Unassembled WGS sequence"/>
</dbReference>
<dbReference type="InterPro" id="IPR011037">
    <property type="entry name" value="Pyrv_Knase-like_insert_dom_sf"/>
</dbReference>
<dbReference type="RefSeq" id="WP_344203462.1">
    <property type="nucleotide sequence ID" value="NZ_BAAAME010000005.1"/>
</dbReference>
<name>A0ABP4W9L7_9ACTN</name>
<keyword evidence="3" id="KW-1185">Reference proteome</keyword>
<proteinExistence type="predicted"/>
<dbReference type="SUPFAM" id="SSF50800">
    <property type="entry name" value="PK beta-barrel domain-like"/>
    <property type="match status" value="1"/>
</dbReference>
<evidence type="ECO:0000313" key="3">
    <source>
        <dbReference type="Proteomes" id="UP001501057"/>
    </source>
</evidence>
<comment type="caution">
    <text evidence="2">The sequence shown here is derived from an EMBL/GenBank/DDBJ whole genome shotgun (WGS) entry which is preliminary data.</text>
</comment>
<accession>A0ABP4W9L7</accession>
<dbReference type="Gene3D" id="2.40.33.20">
    <property type="entry name" value="PK beta-barrel domain-like"/>
    <property type="match status" value="1"/>
</dbReference>
<dbReference type="EMBL" id="BAAAME010000005">
    <property type="protein sequence ID" value="GAA1749831.1"/>
    <property type="molecule type" value="Genomic_DNA"/>
</dbReference>
<feature type="domain" description="MOSC" evidence="1">
    <location>
        <begin position="28"/>
        <end position="163"/>
    </location>
</feature>